<dbReference type="Proteomes" id="UP001367508">
    <property type="component" value="Unassembled WGS sequence"/>
</dbReference>
<keyword evidence="6" id="KW-0732">Signal</keyword>
<gene>
    <name evidence="7" type="ORF">VNO77_14531</name>
</gene>
<keyword evidence="5" id="KW-0472">Membrane</keyword>
<feature type="signal peptide" evidence="6">
    <location>
        <begin position="1"/>
        <end position="21"/>
    </location>
</feature>
<sequence>MGSPSRWFFFQKFLPKKLSLALSLLGFLPQHFSREFQLLLSSPLVFKNDSIAAARTLVDEVLSNYKILVVVEAAIAKGAKEMMMINRNYRSQHATNEEDTIVASFADRHYKTSVHASEDNYCEKKAISELDLFNYERCTPRSQHHQLTDQRTDGAKVYMEVDKIIDELVIDSENKIPLLLVTINDLNEFGEVPVADYEIRDTLNSVYQNLDMLDSYISFLVIKHRKPRKIIQHWIRYTCGAVDGGSKGINSWLSVSKQKGQNFPENASDQEMLQIVMDRYEKELMHPIQNLFNEELARAMLIQDTKADGRSRVARIQRRLLVVEVEKSILQYKSYLEQGLERYSHCMFGLILYGLDRLYHSVKGHAEASEEWQCL</sequence>
<accession>A0AAN9LZG2</accession>
<dbReference type="AlphaFoldDB" id="A0AAN9LZG2"/>
<proteinExistence type="predicted"/>
<evidence type="ECO:0000256" key="1">
    <source>
        <dbReference type="ARBA" id="ARBA00004225"/>
    </source>
</evidence>
<dbReference type="EMBL" id="JAYMYQ010000003">
    <property type="protein sequence ID" value="KAK7344651.1"/>
    <property type="molecule type" value="Genomic_DNA"/>
</dbReference>
<dbReference type="PANTHER" id="PTHR28234">
    <property type="entry name" value="NUCLEAR CONTROL OF ATPASE PROTEIN 2"/>
    <property type="match status" value="1"/>
</dbReference>
<keyword evidence="4" id="KW-0496">Mitochondrion</keyword>
<evidence type="ECO:0000313" key="7">
    <source>
        <dbReference type="EMBL" id="KAK7344651.1"/>
    </source>
</evidence>
<comment type="caution">
    <text evidence="7">The sequence shown here is derived from an EMBL/GenBank/DDBJ whole genome shotgun (WGS) entry which is preliminary data.</text>
</comment>
<dbReference type="GO" id="GO:0005741">
    <property type="term" value="C:mitochondrial outer membrane"/>
    <property type="evidence" value="ECO:0007669"/>
    <property type="project" value="TreeGrafter"/>
</dbReference>
<dbReference type="Pfam" id="PF08637">
    <property type="entry name" value="NCA2"/>
    <property type="match status" value="1"/>
</dbReference>
<evidence type="ECO:0000313" key="8">
    <source>
        <dbReference type="Proteomes" id="UP001367508"/>
    </source>
</evidence>
<evidence type="ECO:0000256" key="4">
    <source>
        <dbReference type="ARBA" id="ARBA00023128"/>
    </source>
</evidence>
<keyword evidence="8" id="KW-1185">Reference proteome</keyword>
<keyword evidence="3" id="KW-1133">Transmembrane helix</keyword>
<dbReference type="PANTHER" id="PTHR28234:SF1">
    <property type="entry name" value="NUCLEAR CONTROL OF ATPASE PROTEIN 2"/>
    <property type="match status" value="1"/>
</dbReference>
<evidence type="ECO:0000256" key="5">
    <source>
        <dbReference type="ARBA" id="ARBA00023136"/>
    </source>
</evidence>
<evidence type="ECO:0000256" key="3">
    <source>
        <dbReference type="ARBA" id="ARBA00022989"/>
    </source>
</evidence>
<evidence type="ECO:0000256" key="2">
    <source>
        <dbReference type="ARBA" id="ARBA00022692"/>
    </source>
</evidence>
<name>A0AAN9LZG2_CANGL</name>
<reference evidence="7 8" key="1">
    <citation type="submission" date="2024-01" db="EMBL/GenBank/DDBJ databases">
        <title>The genomes of 5 underutilized Papilionoideae crops provide insights into root nodulation and disease resistanc.</title>
        <authorList>
            <person name="Jiang F."/>
        </authorList>
    </citation>
    <scope>NUCLEOTIDE SEQUENCE [LARGE SCALE GENOMIC DNA]</scope>
    <source>
        <strain evidence="7">LVBAO_FW01</strain>
        <tissue evidence="7">Leaves</tissue>
    </source>
</reference>
<protein>
    <submittedName>
        <fullName evidence="7">Uncharacterized protein</fullName>
    </submittedName>
</protein>
<keyword evidence="2" id="KW-0812">Transmembrane</keyword>
<evidence type="ECO:0000256" key="6">
    <source>
        <dbReference type="SAM" id="SignalP"/>
    </source>
</evidence>
<organism evidence="7 8">
    <name type="scientific">Canavalia gladiata</name>
    <name type="common">Sword bean</name>
    <name type="synonym">Dolichos gladiatus</name>
    <dbReference type="NCBI Taxonomy" id="3824"/>
    <lineage>
        <taxon>Eukaryota</taxon>
        <taxon>Viridiplantae</taxon>
        <taxon>Streptophyta</taxon>
        <taxon>Embryophyta</taxon>
        <taxon>Tracheophyta</taxon>
        <taxon>Spermatophyta</taxon>
        <taxon>Magnoliopsida</taxon>
        <taxon>eudicotyledons</taxon>
        <taxon>Gunneridae</taxon>
        <taxon>Pentapetalae</taxon>
        <taxon>rosids</taxon>
        <taxon>fabids</taxon>
        <taxon>Fabales</taxon>
        <taxon>Fabaceae</taxon>
        <taxon>Papilionoideae</taxon>
        <taxon>50 kb inversion clade</taxon>
        <taxon>NPAAA clade</taxon>
        <taxon>indigoferoid/millettioid clade</taxon>
        <taxon>Phaseoleae</taxon>
        <taxon>Canavalia</taxon>
    </lineage>
</organism>
<dbReference type="InterPro" id="IPR013946">
    <property type="entry name" value="NCA2-like"/>
</dbReference>
<feature type="chain" id="PRO_5042834348" evidence="6">
    <location>
        <begin position="22"/>
        <end position="375"/>
    </location>
</feature>
<comment type="subcellular location">
    <subcellularLocation>
        <location evidence="1">Mitochondrion membrane</location>
        <topology evidence="1">Multi-pass membrane protein</topology>
    </subcellularLocation>
</comment>